<proteinExistence type="predicted"/>
<dbReference type="EMBL" id="FQWQ01000001">
    <property type="protein sequence ID" value="SHG60618.1"/>
    <property type="molecule type" value="Genomic_DNA"/>
</dbReference>
<dbReference type="AlphaFoldDB" id="A0A1M5L6H9"/>
<evidence type="ECO:0000313" key="1">
    <source>
        <dbReference type="EMBL" id="SHG60618.1"/>
    </source>
</evidence>
<dbReference type="STRING" id="947013.SAMN04488109_1048"/>
<keyword evidence="2" id="KW-1185">Reference proteome</keyword>
<reference evidence="1 2" key="1">
    <citation type="submission" date="2016-11" db="EMBL/GenBank/DDBJ databases">
        <authorList>
            <person name="Jaros S."/>
            <person name="Januszkiewicz K."/>
            <person name="Wedrychowicz H."/>
        </authorList>
    </citation>
    <scope>NUCLEOTIDE SEQUENCE [LARGE SCALE GENOMIC DNA]</scope>
    <source>
        <strain evidence="1 2">DSM 24574</strain>
    </source>
</reference>
<protein>
    <submittedName>
        <fullName evidence="1">Uncharacterized protein</fullName>
    </submittedName>
</protein>
<gene>
    <name evidence="1" type="ORF">SAMN04488109_1048</name>
</gene>
<accession>A0A1M5L6H9</accession>
<name>A0A1M5L6H9_9BACT</name>
<sequence>MENQARIEELLTELLKKFELPTNERDLLTTRIGYFGTRLDGLTKKVDGVITTLAILATRIDELSSRVEELRE</sequence>
<evidence type="ECO:0000313" key="2">
    <source>
        <dbReference type="Proteomes" id="UP000184212"/>
    </source>
</evidence>
<organism evidence="1 2">
    <name type="scientific">Chryseolinea serpens</name>
    <dbReference type="NCBI Taxonomy" id="947013"/>
    <lineage>
        <taxon>Bacteria</taxon>
        <taxon>Pseudomonadati</taxon>
        <taxon>Bacteroidota</taxon>
        <taxon>Cytophagia</taxon>
        <taxon>Cytophagales</taxon>
        <taxon>Fulvivirgaceae</taxon>
        <taxon>Chryseolinea</taxon>
    </lineage>
</organism>
<dbReference type="Proteomes" id="UP000184212">
    <property type="component" value="Unassembled WGS sequence"/>
</dbReference>